<dbReference type="InterPro" id="IPR008928">
    <property type="entry name" value="6-hairpin_glycosidase_sf"/>
</dbReference>
<dbReference type="InterPro" id="IPR012341">
    <property type="entry name" value="6hp_glycosidase-like_sf"/>
</dbReference>
<dbReference type="AlphaFoldDB" id="A0A9D1I8Q5"/>
<evidence type="ECO:0000313" key="2">
    <source>
        <dbReference type="EMBL" id="HIU30059.1"/>
    </source>
</evidence>
<accession>A0A9D1I8Q5</accession>
<feature type="domain" description="Mannosylglycerate hydrolase MGH1-like glycoside hydrolase" evidence="1">
    <location>
        <begin position="3"/>
        <end position="85"/>
    </location>
</feature>
<reference evidence="2" key="1">
    <citation type="submission" date="2020-10" db="EMBL/GenBank/DDBJ databases">
        <authorList>
            <person name="Gilroy R."/>
        </authorList>
    </citation>
    <scope>NUCLEOTIDE SEQUENCE</scope>
    <source>
        <strain evidence="2">CHK195-4489</strain>
    </source>
</reference>
<dbReference type="GO" id="GO:0005975">
    <property type="term" value="P:carbohydrate metabolic process"/>
    <property type="evidence" value="ECO:0007669"/>
    <property type="project" value="InterPro"/>
</dbReference>
<reference evidence="2" key="2">
    <citation type="journal article" date="2021" name="PeerJ">
        <title>Extensive microbial diversity within the chicken gut microbiome revealed by metagenomics and culture.</title>
        <authorList>
            <person name="Gilroy R."/>
            <person name="Ravi A."/>
            <person name="Getino M."/>
            <person name="Pursley I."/>
            <person name="Horton D.L."/>
            <person name="Alikhan N.F."/>
            <person name="Baker D."/>
            <person name="Gharbi K."/>
            <person name="Hall N."/>
            <person name="Watson M."/>
            <person name="Adriaenssens E.M."/>
            <person name="Foster-Nyarko E."/>
            <person name="Jarju S."/>
            <person name="Secka A."/>
            <person name="Antonio M."/>
            <person name="Oren A."/>
            <person name="Chaudhuri R.R."/>
            <person name="La Ragione R."/>
            <person name="Hildebrand F."/>
            <person name="Pallen M.J."/>
        </authorList>
    </citation>
    <scope>NUCLEOTIDE SEQUENCE</scope>
    <source>
        <strain evidence="2">CHK195-4489</strain>
    </source>
</reference>
<dbReference type="Pfam" id="PF22422">
    <property type="entry name" value="MGH1-like_GH"/>
    <property type="match status" value="1"/>
</dbReference>
<dbReference type="Gene3D" id="1.50.10.10">
    <property type="match status" value="1"/>
</dbReference>
<comment type="caution">
    <text evidence="2">The sequence shown here is derived from an EMBL/GenBank/DDBJ whole genome shotgun (WGS) entry which is preliminary data.</text>
</comment>
<gene>
    <name evidence="2" type="ORF">IAD50_07180</name>
</gene>
<dbReference type="SUPFAM" id="SSF48208">
    <property type="entry name" value="Six-hairpin glycosidases"/>
    <property type="match status" value="1"/>
</dbReference>
<evidence type="ECO:0000259" key="1">
    <source>
        <dbReference type="Pfam" id="PF22422"/>
    </source>
</evidence>
<name>A0A9D1I8Q5_9CLOT</name>
<protein>
    <recommendedName>
        <fullName evidence="1">Mannosylglycerate hydrolase MGH1-like glycoside hydrolase domain-containing protein</fullName>
    </recommendedName>
</protein>
<proteinExistence type="predicted"/>
<sequence length="116" mass="13340">PALSASEPGYSEEYLPGDLGCSWRANTWIPTNYYVFQGLRKYGYSELARRLAEETYENVKKIGDREYYATESKRGCGLDPFWGWSLLAYFMPYEAETGYDPTELAAAENRHVLLNE</sequence>
<feature type="non-terminal residue" evidence="2">
    <location>
        <position position="1"/>
    </location>
</feature>
<evidence type="ECO:0000313" key="3">
    <source>
        <dbReference type="Proteomes" id="UP000824089"/>
    </source>
</evidence>
<dbReference type="EMBL" id="DVMM01000150">
    <property type="protein sequence ID" value="HIU30059.1"/>
    <property type="molecule type" value="Genomic_DNA"/>
</dbReference>
<dbReference type="Proteomes" id="UP000824089">
    <property type="component" value="Unassembled WGS sequence"/>
</dbReference>
<organism evidence="2 3">
    <name type="scientific">Candidatus Egerieisoma faecipullorum</name>
    <dbReference type="NCBI Taxonomy" id="2840963"/>
    <lineage>
        <taxon>Bacteria</taxon>
        <taxon>Bacillati</taxon>
        <taxon>Bacillota</taxon>
        <taxon>Clostridia</taxon>
        <taxon>Eubacteriales</taxon>
        <taxon>Clostridiaceae</taxon>
        <taxon>Clostridiaceae incertae sedis</taxon>
        <taxon>Candidatus Egerieisoma</taxon>
    </lineage>
</organism>
<dbReference type="InterPro" id="IPR054491">
    <property type="entry name" value="MGH1-like_GH"/>
</dbReference>